<keyword evidence="1" id="KW-1133">Transmembrane helix</keyword>
<evidence type="ECO:0008006" key="4">
    <source>
        <dbReference type="Google" id="ProtNLM"/>
    </source>
</evidence>
<dbReference type="InterPro" id="IPR045936">
    <property type="entry name" value="DUF6356"/>
</dbReference>
<keyword evidence="1" id="KW-0812">Transmembrane</keyword>
<feature type="transmembrane region" description="Helical" evidence="1">
    <location>
        <begin position="30"/>
        <end position="51"/>
    </location>
</feature>
<evidence type="ECO:0000313" key="3">
    <source>
        <dbReference type="Proteomes" id="UP000048949"/>
    </source>
</evidence>
<gene>
    <name evidence="2" type="ORF">NIG5292_01450</name>
</gene>
<keyword evidence="3" id="KW-1185">Reference proteome</keyword>
<protein>
    <recommendedName>
        <fullName evidence="4">Capsule biosynthesis protein</fullName>
    </recommendedName>
</protein>
<reference evidence="2 3" key="1">
    <citation type="submission" date="2015-04" db="EMBL/GenBank/DDBJ databases">
        <authorList>
            <person name="Syromyatnikov M.Y."/>
            <person name="Popov V.N."/>
        </authorList>
    </citation>
    <scope>NUCLEOTIDE SEQUENCE [LARGE SCALE GENOMIC DNA]</scope>
    <source>
        <strain evidence="2 3">CECT 5292</strain>
    </source>
</reference>
<dbReference type="EMBL" id="CVQV01000006">
    <property type="protein sequence ID" value="CRK75403.1"/>
    <property type="molecule type" value="Genomic_DNA"/>
</dbReference>
<name>A0A0U1NLN0_9RHOB</name>
<accession>A0A0U1NLN0</accession>
<proteinExistence type="predicted"/>
<evidence type="ECO:0000313" key="2">
    <source>
        <dbReference type="EMBL" id="CRK75403.1"/>
    </source>
</evidence>
<dbReference type="AlphaFoldDB" id="A0A0U1NLN0"/>
<dbReference type="RefSeq" id="WP_048598836.1">
    <property type="nucleotide sequence ID" value="NZ_CBFHGK010000005.1"/>
</dbReference>
<evidence type="ECO:0000256" key="1">
    <source>
        <dbReference type="SAM" id="Phobius"/>
    </source>
</evidence>
<sequence>MTRVLTALFSDHPASVNETYFEHMRFAATFAFWLMAAAFCAAVHAIIPALFEKTAGNIIRRLNDKITNR</sequence>
<dbReference type="Proteomes" id="UP000048949">
    <property type="component" value="Unassembled WGS sequence"/>
</dbReference>
<organism evidence="2 3">
    <name type="scientific">Nereida ignava</name>
    <dbReference type="NCBI Taxonomy" id="282199"/>
    <lineage>
        <taxon>Bacteria</taxon>
        <taxon>Pseudomonadati</taxon>
        <taxon>Pseudomonadota</taxon>
        <taxon>Alphaproteobacteria</taxon>
        <taxon>Rhodobacterales</taxon>
        <taxon>Roseobacteraceae</taxon>
        <taxon>Nereida</taxon>
    </lineage>
</organism>
<dbReference type="Pfam" id="PF19883">
    <property type="entry name" value="DUF6356"/>
    <property type="match status" value="1"/>
</dbReference>
<dbReference type="STRING" id="282199.GCA_001049735_01449"/>
<keyword evidence="1" id="KW-0472">Membrane</keyword>